<dbReference type="Proteomes" id="UP000652761">
    <property type="component" value="Unassembled WGS sequence"/>
</dbReference>
<comment type="caution">
    <text evidence="2">The sequence shown here is derived from an EMBL/GenBank/DDBJ whole genome shotgun (WGS) entry which is preliminary data.</text>
</comment>
<proteinExistence type="predicted"/>
<dbReference type="EMBL" id="NMUH01000345">
    <property type="protein sequence ID" value="MQL77369.1"/>
    <property type="molecule type" value="Genomic_DNA"/>
</dbReference>
<feature type="region of interest" description="Disordered" evidence="1">
    <location>
        <begin position="1"/>
        <end position="25"/>
    </location>
</feature>
<dbReference type="AlphaFoldDB" id="A0A843UAZ4"/>
<accession>A0A843UAZ4</accession>
<name>A0A843UAZ4_COLES</name>
<evidence type="ECO:0000313" key="2">
    <source>
        <dbReference type="EMBL" id="MQL77369.1"/>
    </source>
</evidence>
<protein>
    <submittedName>
        <fullName evidence="2">Uncharacterized protein</fullName>
    </submittedName>
</protein>
<keyword evidence="3" id="KW-1185">Reference proteome</keyword>
<dbReference type="OrthoDB" id="1933837at2759"/>
<gene>
    <name evidence="2" type="ORF">Taro_009785</name>
</gene>
<evidence type="ECO:0000313" key="3">
    <source>
        <dbReference type="Proteomes" id="UP000652761"/>
    </source>
</evidence>
<sequence length="186" mass="19946">MRKRGGVPVAPPTSGGRSSKPASKPYDFGFTVLASSSARKAASVPASPLGNHPAAAASPRRAVATISNLKELASSRIDTVKRSLDRSHSEILKEFEASNARLSKRLKLQTQACLQLSDEVEEDYKKMSEGMTDNIELMEASYADLIAEAQASASRACKVTIPELAQSLEKAIDGLRCRYKLPLPSA</sequence>
<evidence type="ECO:0000256" key="1">
    <source>
        <dbReference type="SAM" id="MobiDB-lite"/>
    </source>
</evidence>
<dbReference type="PANTHER" id="PTHR37371">
    <property type="entry name" value="OS08G0180400 PROTEIN"/>
    <property type="match status" value="1"/>
</dbReference>
<dbReference type="PANTHER" id="PTHR37371:SF1">
    <property type="entry name" value="KINESIN-LIKE PROTEIN"/>
    <property type="match status" value="1"/>
</dbReference>
<organism evidence="2 3">
    <name type="scientific">Colocasia esculenta</name>
    <name type="common">Wild taro</name>
    <name type="synonym">Arum esculentum</name>
    <dbReference type="NCBI Taxonomy" id="4460"/>
    <lineage>
        <taxon>Eukaryota</taxon>
        <taxon>Viridiplantae</taxon>
        <taxon>Streptophyta</taxon>
        <taxon>Embryophyta</taxon>
        <taxon>Tracheophyta</taxon>
        <taxon>Spermatophyta</taxon>
        <taxon>Magnoliopsida</taxon>
        <taxon>Liliopsida</taxon>
        <taxon>Araceae</taxon>
        <taxon>Aroideae</taxon>
        <taxon>Colocasieae</taxon>
        <taxon>Colocasia</taxon>
    </lineage>
</organism>
<reference evidence="2" key="1">
    <citation type="submission" date="2017-07" db="EMBL/GenBank/DDBJ databases">
        <title>Taro Niue Genome Assembly and Annotation.</title>
        <authorList>
            <person name="Atibalentja N."/>
            <person name="Keating K."/>
            <person name="Fields C.J."/>
        </authorList>
    </citation>
    <scope>NUCLEOTIDE SEQUENCE</scope>
    <source>
        <strain evidence="2">Niue_2</strain>
        <tissue evidence="2">Leaf</tissue>
    </source>
</reference>